<dbReference type="InterPro" id="IPR007922">
    <property type="entry name" value="DciA-like"/>
</dbReference>
<evidence type="ECO:0000313" key="2">
    <source>
        <dbReference type="Proteomes" id="UP000767327"/>
    </source>
</evidence>
<dbReference type="AlphaFoldDB" id="A0A971D033"/>
<reference evidence="1" key="1">
    <citation type="journal article" date="2020" name="Biotechnol. Biofuels">
        <title>New insights from the biogas microbiome by comprehensive genome-resolved metagenomics of nearly 1600 species originating from multiple anaerobic digesters.</title>
        <authorList>
            <person name="Campanaro S."/>
            <person name="Treu L."/>
            <person name="Rodriguez-R L.M."/>
            <person name="Kovalovszki A."/>
            <person name="Ziels R.M."/>
            <person name="Maus I."/>
            <person name="Zhu X."/>
            <person name="Kougias P.G."/>
            <person name="Basile A."/>
            <person name="Luo G."/>
            <person name="Schluter A."/>
            <person name="Konstantinidis K.T."/>
            <person name="Angelidaki I."/>
        </authorList>
    </citation>
    <scope>NUCLEOTIDE SEQUENCE</scope>
    <source>
        <strain evidence="1">AS01afH2WH_6</strain>
    </source>
</reference>
<sequence>MDRPVDLQLHLDVRKLPARTFERFTKRSLSLRLMRERSEQAWYNFGKPGRDPNSLAGVVSGIVQRDDWTPHLKIAQLRNHWDEIVGPAIARHSYVAGYEHGELTIRSESTVWATQLTYLVPQLSHTITQKLGDLPVDKITVTGPHSESFRKSRFSSPGRARRFTDF</sequence>
<dbReference type="GeneID" id="78114279"/>
<dbReference type="OrthoDB" id="5516926at2"/>
<dbReference type="Pfam" id="PF05258">
    <property type="entry name" value="DciA"/>
    <property type="match status" value="1"/>
</dbReference>
<organism evidence="1 2">
    <name type="scientific">Bifidobacterium crudilactis</name>
    <dbReference type="NCBI Taxonomy" id="327277"/>
    <lineage>
        <taxon>Bacteria</taxon>
        <taxon>Bacillati</taxon>
        <taxon>Actinomycetota</taxon>
        <taxon>Actinomycetes</taxon>
        <taxon>Bifidobacteriales</taxon>
        <taxon>Bifidobacteriaceae</taxon>
        <taxon>Bifidobacterium</taxon>
    </lineage>
</organism>
<dbReference type="EMBL" id="JAAXZR010000024">
    <property type="protein sequence ID" value="NLT80021.1"/>
    <property type="molecule type" value="Genomic_DNA"/>
</dbReference>
<comment type="caution">
    <text evidence="1">The sequence shown here is derived from an EMBL/GenBank/DDBJ whole genome shotgun (WGS) entry which is preliminary data.</text>
</comment>
<evidence type="ECO:0000313" key="1">
    <source>
        <dbReference type="EMBL" id="NLT80021.1"/>
    </source>
</evidence>
<dbReference type="PANTHER" id="PTHR36456">
    <property type="entry name" value="UPF0232 PROTEIN SCO3875"/>
    <property type="match status" value="1"/>
</dbReference>
<dbReference type="PANTHER" id="PTHR36456:SF1">
    <property type="entry name" value="UPF0232 PROTEIN SCO3875"/>
    <property type="match status" value="1"/>
</dbReference>
<protein>
    <submittedName>
        <fullName evidence="1">DUF721 domain-containing protein</fullName>
    </submittedName>
</protein>
<proteinExistence type="predicted"/>
<reference evidence="1" key="2">
    <citation type="submission" date="2020-01" db="EMBL/GenBank/DDBJ databases">
        <authorList>
            <person name="Campanaro S."/>
        </authorList>
    </citation>
    <scope>NUCLEOTIDE SEQUENCE</scope>
    <source>
        <strain evidence="1">AS01afH2WH_6</strain>
    </source>
</reference>
<accession>A0A971D033</accession>
<gene>
    <name evidence="1" type="ORF">GXW98_07050</name>
</gene>
<name>A0A971D033_9BIFI</name>
<dbReference type="Proteomes" id="UP000767327">
    <property type="component" value="Unassembled WGS sequence"/>
</dbReference>
<dbReference type="RefSeq" id="WP_034250714.1">
    <property type="nucleotide sequence ID" value="NZ_CP181270.1"/>
</dbReference>